<protein>
    <submittedName>
        <fullName evidence="1">Uncharacterized protein</fullName>
    </submittedName>
</protein>
<sequence length="45" mass="5244">MELNACLISDALSVLPPSELTFCVYNSILMLRLKTYWLLEFFFVV</sequence>
<evidence type="ECO:0000313" key="1">
    <source>
        <dbReference type="EMBL" id="JAD65503.1"/>
    </source>
</evidence>
<reference evidence="1" key="1">
    <citation type="submission" date="2014-09" db="EMBL/GenBank/DDBJ databases">
        <authorList>
            <person name="Magalhaes I.L.F."/>
            <person name="Oliveira U."/>
            <person name="Santos F.R."/>
            <person name="Vidigal T.H.D.A."/>
            <person name="Brescovit A.D."/>
            <person name="Santos A.J."/>
        </authorList>
    </citation>
    <scope>NUCLEOTIDE SEQUENCE</scope>
    <source>
        <tissue evidence="1">Shoot tissue taken approximately 20 cm above the soil surface</tissue>
    </source>
</reference>
<reference evidence="1" key="2">
    <citation type="journal article" date="2015" name="Data Brief">
        <title>Shoot transcriptome of the giant reed, Arundo donax.</title>
        <authorList>
            <person name="Barrero R.A."/>
            <person name="Guerrero F.D."/>
            <person name="Moolhuijzen P."/>
            <person name="Goolsby J.A."/>
            <person name="Tidwell J."/>
            <person name="Bellgard S.E."/>
            <person name="Bellgard M.I."/>
        </authorList>
    </citation>
    <scope>NUCLEOTIDE SEQUENCE</scope>
    <source>
        <tissue evidence="1">Shoot tissue taken approximately 20 cm above the soil surface</tissue>
    </source>
</reference>
<dbReference type="EMBL" id="GBRH01232392">
    <property type="protein sequence ID" value="JAD65503.1"/>
    <property type="molecule type" value="Transcribed_RNA"/>
</dbReference>
<organism evidence="1">
    <name type="scientific">Arundo donax</name>
    <name type="common">Giant reed</name>
    <name type="synonym">Donax arundinaceus</name>
    <dbReference type="NCBI Taxonomy" id="35708"/>
    <lineage>
        <taxon>Eukaryota</taxon>
        <taxon>Viridiplantae</taxon>
        <taxon>Streptophyta</taxon>
        <taxon>Embryophyta</taxon>
        <taxon>Tracheophyta</taxon>
        <taxon>Spermatophyta</taxon>
        <taxon>Magnoliopsida</taxon>
        <taxon>Liliopsida</taxon>
        <taxon>Poales</taxon>
        <taxon>Poaceae</taxon>
        <taxon>PACMAD clade</taxon>
        <taxon>Arundinoideae</taxon>
        <taxon>Arundineae</taxon>
        <taxon>Arundo</taxon>
    </lineage>
</organism>
<name>A0A0A9BTH7_ARUDO</name>
<proteinExistence type="predicted"/>
<dbReference type="AlphaFoldDB" id="A0A0A9BTH7"/>
<accession>A0A0A9BTH7</accession>